<dbReference type="EMBL" id="PGTN01000053">
    <property type="protein sequence ID" value="PJF47357.1"/>
    <property type="molecule type" value="Genomic_DNA"/>
</dbReference>
<dbReference type="CDD" id="cd10911">
    <property type="entry name" value="PIN_LabA"/>
    <property type="match status" value="1"/>
</dbReference>
<dbReference type="InterPro" id="IPR021139">
    <property type="entry name" value="NYN"/>
</dbReference>
<evidence type="ECO:0000313" key="2">
    <source>
        <dbReference type="EMBL" id="PJF47357.1"/>
    </source>
</evidence>
<dbReference type="Gene3D" id="3.40.50.1010">
    <property type="entry name" value="5'-nuclease"/>
    <property type="match status" value="1"/>
</dbReference>
<dbReference type="PANTHER" id="PTHR35458:SF8">
    <property type="entry name" value="SLR0650 PROTEIN"/>
    <property type="match status" value="1"/>
</dbReference>
<comment type="caution">
    <text evidence="2">The sequence shown here is derived from an EMBL/GenBank/DDBJ whole genome shotgun (WGS) entry which is preliminary data.</text>
</comment>
<reference evidence="2 3" key="1">
    <citation type="submission" date="2017-11" db="EMBL/GenBank/DDBJ databases">
        <title>Evolution of Phototrophy in the Chloroflexi Phylum Driven by Horizontal Gene Transfer.</title>
        <authorList>
            <person name="Ward L.M."/>
            <person name="Hemp J."/>
            <person name="Shih P.M."/>
            <person name="Mcglynn S.E."/>
            <person name="Fischer W."/>
        </authorList>
    </citation>
    <scope>NUCLEOTIDE SEQUENCE [LARGE SCALE GENOMIC DNA]</scope>
    <source>
        <strain evidence="2">JP3_7</strain>
    </source>
</reference>
<feature type="domain" description="NYN" evidence="1">
    <location>
        <begin position="8"/>
        <end position="162"/>
    </location>
</feature>
<accession>A0A2M8QC37</accession>
<protein>
    <submittedName>
        <fullName evidence="2">NYN domain-containing protein</fullName>
    </submittedName>
</protein>
<evidence type="ECO:0000313" key="3">
    <source>
        <dbReference type="Proteomes" id="UP000230790"/>
    </source>
</evidence>
<proteinExistence type="predicted"/>
<sequence>MSGCRTSVGIYVDVANIAMNGGYGMQFDVLREFACHDNAEVVRLNAYVAYDTARAEADPNYAEGQRNFHSSLRDFGYKVIQKDVKRYTDAEGTAIAKANSDLDMAVDMLLQSEKLDRVLMLTGDGDFVQVVRALQNRGCRVELVAFENVSSELRREVDMFIPGWLIPNLLPIRGAPRGAPAWGEIGSRVRGVCYYHKDVEGYGFMRFLDRVDADLWISDTRRKDSPYKTAYFHDSYLLDHLEPGEIPNRDIIFEFDLHRSLRNDGLEARNIKVVARL</sequence>
<dbReference type="PANTHER" id="PTHR35458">
    <property type="entry name" value="SLR0755 PROTEIN"/>
    <property type="match status" value="1"/>
</dbReference>
<name>A0A2M8QC37_9CHLR</name>
<dbReference type="Pfam" id="PF01936">
    <property type="entry name" value="NYN"/>
    <property type="match status" value="1"/>
</dbReference>
<evidence type="ECO:0000259" key="1">
    <source>
        <dbReference type="Pfam" id="PF01936"/>
    </source>
</evidence>
<dbReference type="InterPro" id="IPR047140">
    <property type="entry name" value="LabA"/>
</dbReference>
<dbReference type="GO" id="GO:0004540">
    <property type="term" value="F:RNA nuclease activity"/>
    <property type="evidence" value="ECO:0007669"/>
    <property type="project" value="InterPro"/>
</dbReference>
<organism evidence="2 3">
    <name type="scientific">Candidatus Thermofonsia Clade 3 bacterium</name>
    <dbReference type="NCBI Taxonomy" id="2364212"/>
    <lineage>
        <taxon>Bacteria</taxon>
        <taxon>Bacillati</taxon>
        <taxon>Chloroflexota</taxon>
        <taxon>Candidatus Thermofontia</taxon>
        <taxon>Candidatus Thermofonsia Clade 3</taxon>
    </lineage>
</organism>
<dbReference type="AlphaFoldDB" id="A0A2M8QC37"/>
<gene>
    <name evidence="2" type="ORF">CUN48_09135</name>
</gene>
<dbReference type="Proteomes" id="UP000230790">
    <property type="component" value="Unassembled WGS sequence"/>
</dbReference>